<feature type="compositionally biased region" description="Low complexity" evidence="1">
    <location>
        <begin position="72"/>
        <end position="97"/>
    </location>
</feature>
<evidence type="ECO:0000256" key="1">
    <source>
        <dbReference type="SAM" id="MobiDB-lite"/>
    </source>
</evidence>
<evidence type="ECO:0000313" key="4">
    <source>
        <dbReference type="Proteomes" id="UP000321570"/>
    </source>
</evidence>
<keyword evidence="4" id="KW-1185">Reference proteome</keyword>
<dbReference type="PANTHER" id="PTHR13743:SF162">
    <property type="entry name" value="NEUROBEACHIN"/>
    <property type="match status" value="1"/>
</dbReference>
<dbReference type="InterPro" id="IPR050865">
    <property type="entry name" value="BEACH_Domain"/>
</dbReference>
<dbReference type="AlphaFoldDB" id="A0A564XYS5"/>
<dbReference type="CDD" id="cd06071">
    <property type="entry name" value="Beach"/>
    <property type="match status" value="1"/>
</dbReference>
<dbReference type="Proteomes" id="UP000321570">
    <property type="component" value="Unassembled WGS sequence"/>
</dbReference>
<feature type="domain" description="BEACH" evidence="2">
    <location>
        <begin position="68"/>
        <end position="343"/>
    </location>
</feature>
<feature type="non-terminal residue" evidence="3">
    <location>
        <position position="1"/>
    </location>
</feature>
<dbReference type="EMBL" id="CABIJS010000015">
    <property type="protein sequence ID" value="VUZ39413.1"/>
    <property type="molecule type" value="Genomic_DNA"/>
</dbReference>
<dbReference type="SMART" id="SM01026">
    <property type="entry name" value="Beach"/>
    <property type="match status" value="1"/>
</dbReference>
<feature type="region of interest" description="Disordered" evidence="1">
    <location>
        <begin position="1"/>
        <end position="97"/>
    </location>
</feature>
<dbReference type="SUPFAM" id="SSF81837">
    <property type="entry name" value="BEACH domain"/>
    <property type="match status" value="1"/>
</dbReference>
<reference evidence="3 4" key="1">
    <citation type="submission" date="2019-07" db="EMBL/GenBank/DDBJ databases">
        <authorList>
            <person name="Jastrzebski P J."/>
            <person name="Paukszto L."/>
            <person name="Jastrzebski P J."/>
        </authorList>
    </citation>
    <scope>NUCLEOTIDE SEQUENCE [LARGE SCALE GENOMIC DNA]</scope>
    <source>
        <strain evidence="3 4">WMS-il1</strain>
    </source>
</reference>
<sequence>ELSESTVEEKSSEDEDSAEPIDSSGESQLHVATVHQSMPKTTLPVSLTTGKPTVCSVIGSTSGATEVPNEEPSGSLPSPAPPHLLSSPSTSTKPAPADLTSLLEHSLGSSVPLLKEIFFDFEAFLSKTLVGSHGQDLLFTGGLNALRNSSLAVEIVMLLCSQEWQNSLQKHAGLAFIELVNECRLLAKASREHFISIAPTRFCVHFQGGKFDHPNRLFYSVAATWAGCLENSTNVKELIPEFFYLPKMFENTNEYDLGALEDGTKLGDVELPPWASSPEEFVRIHRQALESDLVSCQLHHWIDLIFGYKQRGPEAVKATNVFHYLTYEGSVNWDKVVVAYLSI</sequence>
<organism evidence="3 4">
    <name type="scientific">Hymenolepis diminuta</name>
    <name type="common">Rat tapeworm</name>
    <dbReference type="NCBI Taxonomy" id="6216"/>
    <lineage>
        <taxon>Eukaryota</taxon>
        <taxon>Metazoa</taxon>
        <taxon>Spiralia</taxon>
        <taxon>Lophotrochozoa</taxon>
        <taxon>Platyhelminthes</taxon>
        <taxon>Cestoda</taxon>
        <taxon>Eucestoda</taxon>
        <taxon>Cyclophyllidea</taxon>
        <taxon>Hymenolepididae</taxon>
        <taxon>Hymenolepis</taxon>
    </lineage>
</organism>
<gene>
    <name evidence="3" type="ORF">WMSIL1_LOCUS725</name>
</gene>
<evidence type="ECO:0000259" key="2">
    <source>
        <dbReference type="PROSITE" id="PS50197"/>
    </source>
</evidence>
<dbReference type="GO" id="GO:0005829">
    <property type="term" value="C:cytosol"/>
    <property type="evidence" value="ECO:0007669"/>
    <property type="project" value="TreeGrafter"/>
</dbReference>
<dbReference type="InterPro" id="IPR036372">
    <property type="entry name" value="BEACH_dom_sf"/>
</dbReference>
<dbReference type="GO" id="GO:0019901">
    <property type="term" value="F:protein kinase binding"/>
    <property type="evidence" value="ECO:0007669"/>
    <property type="project" value="TreeGrafter"/>
</dbReference>
<dbReference type="InterPro" id="IPR000409">
    <property type="entry name" value="BEACH_dom"/>
</dbReference>
<dbReference type="GO" id="GO:0008104">
    <property type="term" value="P:intracellular protein localization"/>
    <property type="evidence" value="ECO:0007669"/>
    <property type="project" value="TreeGrafter"/>
</dbReference>
<dbReference type="PANTHER" id="PTHR13743">
    <property type="entry name" value="BEIGE/BEACH-RELATED"/>
    <property type="match status" value="1"/>
</dbReference>
<dbReference type="Pfam" id="PF02138">
    <property type="entry name" value="Beach"/>
    <property type="match status" value="1"/>
</dbReference>
<dbReference type="PROSITE" id="PS50197">
    <property type="entry name" value="BEACH"/>
    <property type="match status" value="1"/>
</dbReference>
<dbReference type="GO" id="GO:0016020">
    <property type="term" value="C:membrane"/>
    <property type="evidence" value="ECO:0007669"/>
    <property type="project" value="TreeGrafter"/>
</dbReference>
<proteinExistence type="predicted"/>
<dbReference type="Gene3D" id="1.10.1540.10">
    <property type="entry name" value="BEACH domain"/>
    <property type="match status" value="1"/>
</dbReference>
<feature type="compositionally biased region" description="Polar residues" evidence="1">
    <location>
        <begin position="34"/>
        <end position="51"/>
    </location>
</feature>
<accession>A0A564XYS5</accession>
<protein>
    <recommendedName>
        <fullName evidence="2">BEACH domain-containing protein</fullName>
    </recommendedName>
</protein>
<evidence type="ECO:0000313" key="3">
    <source>
        <dbReference type="EMBL" id="VUZ39413.1"/>
    </source>
</evidence>
<name>A0A564XYS5_HYMDI</name>